<comment type="caution">
    <text evidence="8">The sequence shown here is derived from an EMBL/GenBank/DDBJ whole genome shotgun (WGS) entry which is preliminary data.</text>
</comment>
<reference evidence="8" key="1">
    <citation type="submission" date="2020-12" db="EMBL/GenBank/DDBJ databases">
        <title>Oil enriched cultivation method for isolating marine PHA-producing bacteria.</title>
        <authorList>
            <person name="Zheng W."/>
            <person name="Yu S."/>
            <person name="Huang Y."/>
        </authorList>
    </citation>
    <scope>NUCLEOTIDE SEQUENCE</scope>
    <source>
        <strain evidence="8">SY-2-12</strain>
    </source>
</reference>
<dbReference type="EMBL" id="JAEKJZ010000001">
    <property type="protein sequence ID" value="MBN9670005.1"/>
    <property type="molecule type" value="Genomic_DNA"/>
</dbReference>
<name>A0A939J3D0_9HYPH</name>
<dbReference type="PANTHER" id="PTHR43133:SF8">
    <property type="entry name" value="RNA POLYMERASE SIGMA FACTOR HI_1459-RELATED"/>
    <property type="match status" value="1"/>
</dbReference>
<dbReference type="InterPro" id="IPR014284">
    <property type="entry name" value="RNA_pol_sigma-70_dom"/>
</dbReference>
<dbReference type="Pfam" id="PF08281">
    <property type="entry name" value="Sigma70_r4_2"/>
    <property type="match status" value="1"/>
</dbReference>
<keyword evidence="3" id="KW-0731">Sigma factor</keyword>
<sequence length="161" mass="18414">MSERRSLIWRLLQIVRDRQTAEDLAQETYLRTSRALDTGKISHLDAFLHQTARNLAIDYLRQRKNRGEVVTEGLDDTTLQNVPSNALSAEEIAIERERFAAFRAALSSLPERAQQVVVLSRIEGWSQARIAERLGVTERTVHSDLKLALTHCRDILEKLQP</sequence>
<dbReference type="AlphaFoldDB" id="A0A939J3D0"/>
<evidence type="ECO:0000256" key="4">
    <source>
        <dbReference type="ARBA" id="ARBA00023125"/>
    </source>
</evidence>
<evidence type="ECO:0000256" key="1">
    <source>
        <dbReference type="ARBA" id="ARBA00010641"/>
    </source>
</evidence>
<keyword evidence="5" id="KW-0804">Transcription</keyword>
<evidence type="ECO:0000259" key="6">
    <source>
        <dbReference type="Pfam" id="PF04542"/>
    </source>
</evidence>
<dbReference type="InterPro" id="IPR007627">
    <property type="entry name" value="RNA_pol_sigma70_r2"/>
</dbReference>
<dbReference type="SUPFAM" id="SSF88946">
    <property type="entry name" value="Sigma2 domain of RNA polymerase sigma factors"/>
    <property type="match status" value="1"/>
</dbReference>
<dbReference type="GO" id="GO:0003677">
    <property type="term" value="F:DNA binding"/>
    <property type="evidence" value="ECO:0007669"/>
    <property type="project" value="UniProtKB-KW"/>
</dbReference>
<feature type="domain" description="RNA polymerase sigma factor 70 region 4 type 2" evidence="7">
    <location>
        <begin position="101"/>
        <end position="152"/>
    </location>
</feature>
<dbReference type="SUPFAM" id="SSF88659">
    <property type="entry name" value="Sigma3 and sigma4 domains of RNA polymerase sigma factors"/>
    <property type="match status" value="1"/>
</dbReference>
<evidence type="ECO:0000313" key="8">
    <source>
        <dbReference type="EMBL" id="MBN9670005.1"/>
    </source>
</evidence>
<keyword evidence="2" id="KW-0805">Transcription regulation</keyword>
<organism evidence="8 9">
    <name type="scientific">Roseibium aggregatum</name>
    <dbReference type="NCBI Taxonomy" id="187304"/>
    <lineage>
        <taxon>Bacteria</taxon>
        <taxon>Pseudomonadati</taxon>
        <taxon>Pseudomonadota</taxon>
        <taxon>Alphaproteobacteria</taxon>
        <taxon>Hyphomicrobiales</taxon>
        <taxon>Stappiaceae</taxon>
        <taxon>Roseibium</taxon>
    </lineage>
</organism>
<dbReference type="CDD" id="cd06171">
    <property type="entry name" value="Sigma70_r4"/>
    <property type="match status" value="1"/>
</dbReference>
<evidence type="ECO:0000259" key="7">
    <source>
        <dbReference type="Pfam" id="PF08281"/>
    </source>
</evidence>
<dbReference type="InterPro" id="IPR013325">
    <property type="entry name" value="RNA_pol_sigma_r2"/>
</dbReference>
<dbReference type="GO" id="GO:0016987">
    <property type="term" value="F:sigma factor activity"/>
    <property type="evidence" value="ECO:0007669"/>
    <property type="project" value="UniProtKB-KW"/>
</dbReference>
<dbReference type="InterPro" id="IPR013249">
    <property type="entry name" value="RNA_pol_sigma70_r4_t2"/>
</dbReference>
<dbReference type="InterPro" id="IPR013324">
    <property type="entry name" value="RNA_pol_sigma_r3/r4-like"/>
</dbReference>
<dbReference type="GO" id="GO:0006352">
    <property type="term" value="P:DNA-templated transcription initiation"/>
    <property type="evidence" value="ECO:0007669"/>
    <property type="project" value="InterPro"/>
</dbReference>
<protein>
    <submittedName>
        <fullName evidence="8">RNA polymerase sigma factor</fullName>
    </submittedName>
</protein>
<evidence type="ECO:0000256" key="2">
    <source>
        <dbReference type="ARBA" id="ARBA00023015"/>
    </source>
</evidence>
<keyword evidence="4" id="KW-0238">DNA-binding</keyword>
<feature type="domain" description="RNA polymerase sigma-70 region 2" evidence="6">
    <location>
        <begin position="5"/>
        <end position="64"/>
    </location>
</feature>
<accession>A0A939J3D0</accession>
<evidence type="ECO:0000256" key="3">
    <source>
        <dbReference type="ARBA" id="ARBA00023082"/>
    </source>
</evidence>
<dbReference type="PANTHER" id="PTHR43133">
    <property type="entry name" value="RNA POLYMERASE ECF-TYPE SIGMA FACTO"/>
    <property type="match status" value="1"/>
</dbReference>
<dbReference type="Proteomes" id="UP000664096">
    <property type="component" value="Unassembled WGS sequence"/>
</dbReference>
<dbReference type="Gene3D" id="1.10.1740.10">
    <property type="match status" value="1"/>
</dbReference>
<dbReference type="InterPro" id="IPR039425">
    <property type="entry name" value="RNA_pol_sigma-70-like"/>
</dbReference>
<dbReference type="InterPro" id="IPR036388">
    <property type="entry name" value="WH-like_DNA-bd_sf"/>
</dbReference>
<evidence type="ECO:0000256" key="5">
    <source>
        <dbReference type="ARBA" id="ARBA00023163"/>
    </source>
</evidence>
<gene>
    <name evidence="8" type="ORF">JF539_06620</name>
</gene>
<dbReference type="Pfam" id="PF04542">
    <property type="entry name" value="Sigma70_r2"/>
    <property type="match status" value="1"/>
</dbReference>
<evidence type="ECO:0000313" key="9">
    <source>
        <dbReference type="Proteomes" id="UP000664096"/>
    </source>
</evidence>
<proteinExistence type="inferred from homology"/>
<dbReference type="Gene3D" id="1.10.10.10">
    <property type="entry name" value="Winged helix-like DNA-binding domain superfamily/Winged helix DNA-binding domain"/>
    <property type="match status" value="1"/>
</dbReference>
<dbReference type="NCBIfam" id="TIGR02937">
    <property type="entry name" value="sigma70-ECF"/>
    <property type="match status" value="1"/>
</dbReference>
<comment type="similarity">
    <text evidence="1">Belongs to the sigma-70 factor family. ECF subfamily.</text>
</comment>